<feature type="domain" description="Double zinc ribbon" evidence="2">
    <location>
        <begin position="2"/>
        <end position="33"/>
    </location>
</feature>
<keyword evidence="4" id="KW-1185">Reference proteome</keyword>
<evidence type="ECO:0000313" key="3">
    <source>
        <dbReference type="EMBL" id="SHJ16868.1"/>
    </source>
</evidence>
<dbReference type="InterPro" id="IPR000836">
    <property type="entry name" value="PRTase_dom"/>
</dbReference>
<dbReference type="SUPFAM" id="SSF53271">
    <property type="entry name" value="PRTase-like"/>
    <property type="match status" value="1"/>
</dbReference>
<accession>A0A1M6H3T2</accession>
<comment type="similarity">
    <text evidence="1">Belongs to the ComF/GntX family.</text>
</comment>
<reference evidence="3 4" key="1">
    <citation type="submission" date="2016-11" db="EMBL/GenBank/DDBJ databases">
        <authorList>
            <person name="Jaros S."/>
            <person name="Januszkiewicz K."/>
            <person name="Wedrychowicz H."/>
        </authorList>
    </citation>
    <scope>NUCLEOTIDE SEQUENCE [LARGE SCALE GENOMIC DNA]</scope>
    <source>
        <strain evidence="3 4">DSM 25479</strain>
    </source>
</reference>
<dbReference type="PANTHER" id="PTHR47505">
    <property type="entry name" value="DNA UTILIZATION PROTEIN YHGH"/>
    <property type="match status" value="1"/>
</dbReference>
<dbReference type="InterPro" id="IPR051910">
    <property type="entry name" value="ComF/GntX_DNA_util-trans"/>
</dbReference>
<evidence type="ECO:0000259" key="2">
    <source>
        <dbReference type="Pfam" id="PF18912"/>
    </source>
</evidence>
<dbReference type="CDD" id="cd06223">
    <property type="entry name" value="PRTases_typeI"/>
    <property type="match status" value="1"/>
</dbReference>
<evidence type="ECO:0000256" key="1">
    <source>
        <dbReference type="ARBA" id="ARBA00008007"/>
    </source>
</evidence>
<dbReference type="PANTHER" id="PTHR47505:SF1">
    <property type="entry name" value="DNA UTILIZATION PROTEIN YHGH"/>
    <property type="match status" value="1"/>
</dbReference>
<gene>
    <name evidence="3" type="ORF">SAMN05443429_11116</name>
</gene>
<dbReference type="RefSeq" id="WP_073180673.1">
    <property type="nucleotide sequence ID" value="NZ_FQYI01000011.1"/>
</dbReference>
<evidence type="ECO:0000313" key="4">
    <source>
        <dbReference type="Proteomes" id="UP000184335"/>
    </source>
</evidence>
<name>A0A1M6H3T2_9FLAO</name>
<sequence>MLLDLLLPNRCLHCNRIIPAAMPVCEACEAQIHYTHWNFDGKNPLAQKCRMLFPTEKAFALMHFGKEGLSRELIHSLKYRQREILGKMLAERVAERIVFDDDKPQLIASVPLHPKKLRQRGYNQLHLFADALSEKWKIPHDKNLLKRNIHKKSQATSKFDERFKTQNLFSLTKTIENQHIMVVDDVFTTGNTMASIAWEFLKSEGNRVSVLVMAMD</sequence>
<dbReference type="InterPro" id="IPR029057">
    <property type="entry name" value="PRTase-like"/>
</dbReference>
<dbReference type="Gene3D" id="3.40.50.2020">
    <property type="match status" value="1"/>
</dbReference>
<dbReference type="Pfam" id="PF18912">
    <property type="entry name" value="DZR_2"/>
    <property type="match status" value="1"/>
</dbReference>
<proteinExistence type="inferred from homology"/>
<organism evidence="3 4">
    <name type="scientific">Cruoricaptor ignavus</name>
    <dbReference type="NCBI Taxonomy" id="1118202"/>
    <lineage>
        <taxon>Bacteria</taxon>
        <taxon>Pseudomonadati</taxon>
        <taxon>Bacteroidota</taxon>
        <taxon>Flavobacteriia</taxon>
        <taxon>Flavobacteriales</taxon>
        <taxon>Weeksellaceae</taxon>
        <taxon>Cruoricaptor</taxon>
    </lineage>
</organism>
<protein>
    <submittedName>
        <fullName evidence="3">ComF family protein</fullName>
    </submittedName>
</protein>
<dbReference type="AlphaFoldDB" id="A0A1M6H3T2"/>
<dbReference type="InterPro" id="IPR044005">
    <property type="entry name" value="DZR_2"/>
</dbReference>
<dbReference type="Proteomes" id="UP000184335">
    <property type="component" value="Unassembled WGS sequence"/>
</dbReference>
<dbReference type="STRING" id="1118202.SAMN05443429_11116"/>
<dbReference type="OrthoDB" id="9779910at2"/>
<dbReference type="EMBL" id="FQYI01000011">
    <property type="protein sequence ID" value="SHJ16868.1"/>
    <property type="molecule type" value="Genomic_DNA"/>
</dbReference>